<dbReference type="CDD" id="cd06577">
    <property type="entry name" value="PASTA_pknB"/>
    <property type="match status" value="3"/>
</dbReference>
<evidence type="ECO:0000259" key="2">
    <source>
        <dbReference type="PROSITE" id="PS51178"/>
    </source>
</evidence>
<dbReference type="EMBL" id="JAEAOA010001427">
    <property type="protein sequence ID" value="KAK3582457.1"/>
    <property type="molecule type" value="Genomic_DNA"/>
</dbReference>
<accession>A0AAE0RZ81</accession>
<dbReference type="AlphaFoldDB" id="A0AAE0RZ81"/>
<feature type="domain" description="PASTA" evidence="2">
    <location>
        <begin position="41"/>
        <end position="108"/>
    </location>
</feature>
<dbReference type="SMART" id="SM00740">
    <property type="entry name" value="PASTA"/>
    <property type="match status" value="3"/>
</dbReference>
<dbReference type="Pfam" id="PF03793">
    <property type="entry name" value="PASTA"/>
    <property type="match status" value="3"/>
</dbReference>
<keyword evidence="1" id="KW-0812">Transmembrane</keyword>
<dbReference type="Proteomes" id="UP001195483">
    <property type="component" value="Unassembled WGS sequence"/>
</dbReference>
<keyword evidence="1" id="KW-1133">Transmembrane helix</keyword>
<comment type="caution">
    <text evidence="3">The sequence shown here is derived from an EMBL/GenBank/DDBJ whole genome shotgun (WGS) entry which is preliminary data.</text>
</comment>
<proteinExistence type="predicted"/>
<dbReference type="PROSITE" id="PS51178">
    <property type="entry name" value="PASTA"/>
    <property type="match status" value="3"/>
</dbReference>
<protein>
    <recommendedName>
        <fullName evidence="2">PASTA domain-containing protein</fullName>
    </recommendedName>
</protein>
<feature type="transmembrane region" description="Helical" evidence="1">
    <location>
        <begin position="12"/>
        <end position="30"/>
    </location>
</feature>
<name>A0AAE0RZ81_9BIVA</name>
<dbReference type="Gene3D" id="3.30.10.20">
    <property type="match status" value="3"/>
</dbReference>
<keyword evidence="1" id="KW-0472">Membrane</keyword>
<feature type="domain" description="PASTA" evidence="2">
    <location>
        <begin position="183"/>
        <end position="251"/>
    </location>
</feature>
<sequence length="254" mass="28364">MEYKGKGVYKKPLLDVSLYLGTAFVFLILLDKVLMPLITKGGDEITIPNVIGKTYDEAFNVLKQKELEAKRGYDLYDAKSPIGVVVAQNPLSGSDVKKGRHVYLSVNVEREAPAVVPNLVGKSLQEAKELLITAKLEIGEVYEETAKSIVEDEKIIWQSIVPFRSVKKQTKVNLKFAKAMQEGKEKVFSVPEVIGIPLDEGIERMKEIGFVDIQVTKVYSKSIIESTILEQNPSPFEIAKLNKKIHLTISSDKK</sequence>
<reference evidence="3" key="2">
    <citation type="journal article" date="2021" name="Genome Biol. Evol.">
        <title>Developing a high-quality reference genome for a parasitic bivalve with doubly uniparental inheritance (Bivalvia: Unionida).</title>
        <authorList>
            <person name="Smith C.H."/>
        </authorList>
    </citation>
    <scope>NUCLEOTIDE SEQUENCE</scope>
    <source>
        <strain evidence="3">CHS0354</strain>
        <tissue evidence="3">Mantle</tissue>
    </source>
</reference>
<dbReference type="SUPFAM" id="SSF54184">
    <property type="entry name" value="Penicillin-binding protein 2x (pbp-2x), c-terminal domain"/>
    <property type="match status" value="1"/>
</dbReference>
<feature type="domain" description="PASTA" evidence="2">
    <location>
        <begin position="110"/>
        <end position="178"/>
    </location>
</feature>
<gene>
    <name evidence="3" type="ORF">CHS0354_024003</name>
</gene>
<evidence type="ECO:0000256" key="1">
    <source>
        <dbReference type="SAM" id="Phobius"/>
    </source>
</evidence>
<keyword evidence="4" id="KW-1185">Reference proteome</keyword>
<reference evidence="3" key="1">
    <citation type="journal article" date="2021" name="Genome Biol. Evol.">
        <title>A High-Quality Reference Genome for a Parasitic Bivalve with Doubly Uniparental Inheritance (Bivalvia: Unionida).</title>
        <authorList>
            <person name="Smith C.H."/>
        </authorList>
    </citation>
    <scope>NUCLEOTIDE SEQUENCE</scope>
    <source>
        <strain evidence="3">CHS0354</strain>
    </source>
</reference>
<evidence type="ECO:0000313" key="3">
    <source>
        <dbReference type="EMBL" id="KAK3582457.1"/>
    </source>
</evidence>
<dbReference type="InterPro" id="IPR005543">
    <property type="entry name" value="PASTA_dom"/>
</dbReference>
<organism evidence="3 4">
    <name type="scientific">Potamilus streckersoni</name>
    <dbReference type="NCBI Taxonomy" id="2493646"/>
    <lineage>
        <taxon>Eukaryota</taxon>
        <taxon>Metazoa</taxon>
        <taxon>Spiralia</taxon>
        <taxon>Lophotrochozoa</taxon>
        <taxon>Mollusca</taxon>
        <taxon>Bivalvia</taxon>
        <taxon>Autobranchia</taxon>
        <taxon>Heteroconchia</taxon>
        <taxon>Palaeoheterodonta</taxon>
        <taxon>Unionida</taxon>
        <taxon>Unionoidea</taxon>
        <taxon>Unionidae</taxon>
        <taxon>Ambleminae</taxon>
        <taxon>Lampsilini</taxon>
        <taxon>Potamilus</taxon>
    </lineage>
</organism>
<reference evidence="3" key="3">
    <citation type="submission" date="2023-05" db="EMBL/GenBank/DDBJ databases">
        <authorList>
            <person name="Smith C.H."/>
        </authorList>
    </citation>
    <scope>NUCLEOTIDE SEQUENCE</scope>
    <source>
        <strain evidence="3">CHS0354</strain>
        <tissue evidence="3">Mantle</tissue>
    </source>
</reference>
<evidence type="ECO:0000313" key="4">
    <source>
        <dbReference type="Proteomes" id="UP001195483"/>
    </source>
</evidence>